<dbReference type="EMBL" id="CP133622">
    <property type="protein sequence ID" value="WMV54997.1"/>
    <property type="molecule type" value="Genomic_DNA"/>
</dbReference>
<reference evidence="1" key="1">
    <citation type="submission" date="2023-08" db="EMBL/GenBank/DDBJ databases">
        <title>A de novo genome assembly of Solanum verrucosum Schlechtendal, a Mexican diploid species geographically isolated from the other diploid A-genome species in potato relatives.</title>
        <authorList>
            <person name="Hosaka K."/>
        </authorList>
    </citation>
    <scope>NUCLEOTIDE SEQUENCE</scope>
    <source>
        <tissue evidence="1">Young leaves</tissue>
    </source>
</reference>
<evidence type="ECO:0000313" key="2">
    <source>
        <dbReference type="Proteomes" id="UP001234989"/>
    </source>
</evidence>
<gene>
    <name evidence="1" type="ORF">MTR67_048382</name>
</gene>
<proteinExistence type="predicted"/>
<evidence type="ECO:0000313" key="1">
    <source>
        <dbReference type="EMBL" id="WMV54997.1"/>
    </source>
</evidence>
<dbReference type="Proteomes" id="UP001234989">
    <property type="component" value="Chromosome 11"/>
</dbReference>
<name>A0AAF0UYC1_SOLVR</name>
<evidence type="ECO:0008006" key="3">
    <source>
        <dbReference type="Google" id="ProtNLM"/>
    </source>
</evidence>
<organism evidence="1 2">
    <name type="scientific">Solanum verrucosum</name>
    <dbReference type="NCBI Taxonomy" id="315347"/>
    <lineage>
        <taxon>Eukaryota</taxon>
        <taxon>Viridiplantae</taxon>
        <taxon>Streptophyta</taxon>
        <taxon>Embryophyta</taxon>
        <taxon>Tracheophyta</taxon>
        <taxon>Spermatophyta</taxon>
        <taxon>Magnoliopsida</taxon>
        <taxon>eudicotyledons</taxon>
        <taxon>Gunneridae</taxon>
        <taxon>Pentapetalae</taxon>
        <taxon>asterids</taxon>
        <taxon>lamiids</taxon>
        <taxon>Solanales</taxon>
        <taxon>Solanaceae</taxon>
        <taxon>Solanoideae</taxon>
        <taxon>Solaneae</taxon>
        <taxon>Solanum</taxon>
    </lineage>
</organism>
<accession>A0AAF0UYC1</accession>
<protein>
    <recommendedName>
        <fullName evidence="3">Retrotransposon gag domain-containing protein</fullName>
    </recommendedName>
</protein>
<dbReference type="AlphaFoldDB" id="A0AAF0UYC1"/>
<sequence>MEKGSMTVSMYKERFHELSRQATMILPTTDERVCSIGRTKGAAKKDLEMRVATTGPIPGPRILMIRLDSAFSMSMVVVLLGEYHLQMFFTVVNWNTGHRFPVAQTDCSISKGSCIISTISTNSASSRDLGRSQDHRSRQLGMEWISPDPAVLDYFSKTVILAMPCIA</sequence>
<keyword evidence="2" id="KW-1185">Reference proteome</keyword>